<dbReference type="PANTHER" id="PTHR46890:SF50">
    <property type="entry name" value="RNA-DIRECTED DNA POLYMERASE, EUKARYOTA, REVERSE TRANSCRIPTASE ZINC-BINDING DOMAIN PROTEIN-RELATED"/>
    <property type="match status" value="1"/>
</dbReference>
<comment type="caution">
    <text evidence="1">The sequence shown here is derived from an EMBL/GenBank/DDBJ whole genome shotgun (WGS) entry which is preliminary data.</text>
</comment>
<dbReference type="PANTHER" id="PTHR46890">
    <property type="entry name" value="NON-LTR RETROLELEMENT REVERSE TRANSCRIPTASE-LIKE PROTEIN-RELATED"/>
    <property type="match status" value="1"/>
</dbReference>
<sequence length="207" mass="23480">MKQVVWRCGGDKSPCLEGYTFKILKHKWELIKYDVIHFVSHFKAHGQFVMGCNPSFITLILKVKYPLNLGDYRPISLIGCMYKIFAKVLALGLKLVVGLVVEEGYLDSIMEQMGFNSKWRRWIHSCLSSSITFILINGSPSDEFPITKGVRQGDPLPPFLFIMAMEDLNVAIKTSLNKSIMHGLSQPHDGTTLSHIFYTYDAIFIGK</sequence>
<organism evidence="1 2">
    <name type="scientific">Lactuca sativa</name>
    <name type="common">Garden lettuce</name>
    <dbReference type="NCBI Taxonomy" id="4236"/>
    <lineage>
        <taxon>Eukaryota</taxon>
        <taxon>Viridiplantae</taxon>
        <taxon>Streptophyta</taxon>
        <taxon>Embryophyta</taxon>
        <taxon>Tracheophyta</taxon>
        <taxon>Spermatophyta</taxon>
        <taxon>Magnoliopsida</taxon>
        <taxon>eudicotyledons</taxon>
        <taxon>Gunneridae</taxon>
        <taxon>Pentapetalae</taxon>
        <taxon>asterids</taxon>
        <taxon>campanulids</taxon>
        <taxon>Asterales</taxon>
        <taxon>Asteraceae</taxon>
        <taxon>Cichorioideae</taxon>
        <taxon>Cichorieae</taxon>
        <taxon>Lactucinae</taxon>
        <taxon>Lactuca</taxon>
    </lineage>
</organism>
<evidence type="ECO:0008006" key="3">
    <source>
        <dbReference type="Google" id="ProtNLM"/>
    </source>
</evidence>
<evidence type="ECO:0000313" key="1">
    <source>
        <dbReference type="EMBL" id="KAJ0205481.1"/>
    </source>
</evidence>
<gene>
    <name evidence="1" type="ORF">LSAT_V11C500272200</name>
</gene>
<dbReference type="Proteomes" id="UP000235145">
    <property type="component" value="Unassembled WGS sequence"/>
</dbReference>
<proteinExistence type="predicted"/>
<dbReference type="AlphaFoldDB" id="A0A9R1VIU7"/>
<protein>
    <recommendedName>
        <fullName evidence="3">Reverse transcriptase domain-containing protein</fullName>
    </recommendedName>
</protein>
<evidence type="ECO:0000313" key="2">
    <source>
        <dbReference type="Proteomes" id="UP000235145"/>
    </source>
</evidence>
<accession>A0A9R1VIU7</accession>
<dbReference type="EMBL" id="NBSK02000005">
    <property type="protein sequence ID" value="KAJ0205481.1"/>
    <property type="molecule type" value="Genomic_DNA"/>
</dbReference>
<keyword evidence="2" id="KW-1185">Reference proteome</keyword>
<reference evidence="1 2" key="1">
    <citation type="journal article" date="2017" name="Nat. Commun.">
        <title>Genome assembly with in vitro proximity ligation data and whole-genome triplication in lettuce.</title>
        <authorList>
            <person name="Reyes-Chin-Wo S."/>
            <person name="Wang Z."/>
            <person name="Yang X."/>
            <person name="Kozik A."/>
            <person name="Arikit S."/>
            <person name="Song C."/>
            <person name="Xia L."/>
            <person name="Froenicke L."/>
            <person name="Lavelle D.O."/>
            <person name="Truco M.J."/>
            <person name="Xia R."/>
            <person name="Zhu S."/>
            <person name="Xu C."/>
            <person name="Xu H."/>
            <person name="Xu X."/>
            <person name="Cox K."/>
            <person name="Korf I."/>
            <person name="Meyers B.C."/>
            <person name="Michelmore R.W."/>
        </authorList>
    </citation>
    <scope>NUCLEOTIDE SEQUENCE [LARGE SCALE GENOMIC DNA]</scope>
    <source>
        <strain evidence="2">cv. Salinas</strain>
        <tissue evidence="1">Seedlings</tissue>
    </source>
</reference>
<name>A0A9R1VIU7_LACSA</name>
<dbReference type="InterPro" id="IPR052343">
    <property type="entry name" value="Retrotransposon-Effector_Assoc"/>
</dbReference>